<gene>
    <name evidence="2" type="ORF">IPN91_16065</name>
</gene>
<evidence type="ECO:0000259" key="1">
    <source>
        <dbReference type="Pfam" id="PF14522"/>
    </source>
</evidence>
<dbReference type="AlphaFoldDB" id="A0A936F4V5"/>
<accession>A0A936F4V5</accession>
<dbReference type="SUPFAM" id="SSF48695">
    <property type="entry name" value="Multiheme cytochromes"/>
    <property type="match status" value="1"/>
</dbReference>
<name>A0A936F4V5_9BACT</name>
<evidence type="ECO:0000313" key="3">
    <source>
        <dbReference type="Proteomes" id="UP000709959"/>
    </source>
</evidence>
<comment type="caution">
    <text evidence="2">The sequence shown here is derived from an EMBL/GenBank/DDBJ whole genome shotgun (WGS) entry which is preliminary data.</text>
</comment>
<dbReference type="PANTHER" id="PTHR39425:SF1">
    <property type="entry name" value="CYTOCHROME C7-LIKE DOMAIN-CONTAINING PROTEIN"/>
    <property type="match status" value="1"/>
</dbReference>
<protein>
    <submittedName>
        <fullName evidence="2">Cytochrome c3 family protein</fullName>
    </submittedName>
</protein>
<feature type="domain" description="Cytochrome c7-like" evidence="1">
    <location>
        <begin position="121"/>
        <end position="187"/>
    </location>
</feature>
<organism evidence="2 3">
    <name type="scientific">Candidatus Geothrix odensensis</name>
    <dbReference type="NCBI Taxonomy" id="2954440"/>
    <lineage>
        <taxon>Bacteria</taxon>
        <taxon>Pseudomonadati</taxon>
        <taxon>Acidobacteriota</taxon>
        <taxon>Holophagae</taxon>
        <taxon>Holophagales</taxon>
        <taxon>Holophagaceae</taxon>
        <taxon>Geothrix</taxon>
    </lineage>
</organism>
<dbReference type="EMBL" id="JADKCH010000035">
    <property type="protein sequence ID" value="MBK8574093.1"/>
    <property type="molecule type" value="Genomic_DNA"/>
</dbReference>
<dbReference type="InterPro" id="IPR029467">
    <property type="entry name" value="Cyt_c7-like"/>
</dbReference>
<dbReference type="Gene3D" id="3.90.10.10">
    <property type="entry name" value="Cytochrome C3"/>
    <property type="match status" value="2"/>
</dbReference>
<evidence type="ECO:0000313" key="2">
    <source>
        <dbReference type="EMBL" id="MBK8574093.1"/>
    </source>
</evidence>
<reference evidence="2 3" key="1">
    <citation type="submission" date="2020-10" db="EMBL/GenBank/DDBJ databases">
        <title>Connecting structure to function with the recovery of over 1000 high-quality activated sludge metagenome-assembled genomes encoding full-length rRNA genes using long-read sequencing.</title>
        <authorList>
            <person name="Singleton C.M."/>
            <person name="Petriglieri F."/>
            <person name="Kristensen J.M."/>
            <person name="Kirkegaard R.H."/>
            <person name="Michaelsen T.Y."/>
            <person name="Andersen M.H."/>
            <person name="Karst S.M."/>
            <person name="Dueholm M.S."/>
            <person name="Nielsen P.H."/>
            <person name="Albertsen M."/>
        </authorList>
    </citation>
    <scope>NUCLEOTIDE SEQUENCE [LARGE SCALE GENOMIC DNA]</scope>
    <source>
        <strain evidence="2">OdNE_18-Q3-R46-58_MAXAC.008</strain>
    </source>
</reference>
<dbReference type="Proteomes" id="UP000709959">
    <property type="component" value="Unassembled WGS sequence"/>
</dbReference>
<dbReference type="Pfam" id="PF14522">
    <property type="entry name" value="Cytochrome_C7"/>
    <property type="match status" value="2"/>
</dbReference>
<dbReference type="PANTHER" id="PTHR39425">
    <property type="entry name" value="LIPOPROTEIN CYTOCHROME C"/>
    <property type="match status" value="1"/>
</dbReference>
<dbReference type="CDD" id="cd08168">
    <property type="entry name" value="Cytochrom_C3"/>
    <property type="match status" value="1"/>
</dbReference>
<sequence>MHRFDQAFRFVLPAAAVAVLATVLSVGWFTQPDRFAKGYAPEQPIPFSHELHAGTLRMQCQYCHSGVDKSRHAGIPSPDLCMDCHKVTKADRPAIQKLTQIANSGAPLPWQRVHTLPDHVFFDHRPHVNAGIACQSCHGEVQTMKVLTREMGLRMGNCLGCHRDPHAALPPGSKVTKGAEHCAACHR</sequence>
<feature type="domain" description="Cytochrome c7-like" evidence="1">
    <location>
        <begin position="47"/>
        <end position="91"/>
    </location>
</feature>
<dbReference type="InterPro" id="IPR036280">
    <property type="entry name" value="Multihaem_cyt_sf"/>
</dbReference>
<proteinExistence type="predicted"/>